<organism evidence="12 13">
    <name type="scientific">Bowdeniella nasicola</name>
    <dbReference type="NCBI Taxonomy" id="208480"/>
    <lineage>
        <taxon>Bacteria</taxon>
        <taxon>Bacillati</taxon>
        <taxon>Actinomycetota</taxon>
        <taxon>Actinomycetes</taxon>
        <taxon>Actinomycetales</taxon>
        <taxon>Actinomycetaceae</taxon>
        <taxon>Bowdeniella</taxon>
    </lineage>
</organism>
<feature type="transmembrane region" description="Helical" evidence="10">
    <location>
        <begin position="298"/>
        <end position="316"/>
    </location>
</feature>
<evidence type="ECO:0000256" key="4">
    <source>
        <dbReference type="ARBA" id="ARBA00022449"/>
    </source>
</evidence>
<dbReference type="InterPro" id="IPR006153">
    <property type="entry name" value="Cation/H_exchanger_TM"/>
</dbReference>
<sequence>MEVFTSLLAISVCSLAAPLIAHIVPHRVIPEAVLLLAFGIAIGPHGLGWAHLSGEIEMLSELGIAFLFLLAGYEVDLGDLRSGHGVRASVAWLVSFGLAFVVVGLTLHKPLNSMEAIAVAIAMTSTALGTLLPILKERGINNTAVGRIVMTHGTIGELFPIIAIAVLLSSTSIASSLGVLLVFVLTATLLFIIPKQARRWGLKIVGLIHLKAEGTAQATVRVTVVLLVALTTLAVQFELDLVLGAFAAGIIVRQLLPSGRHELDQKLDGLAYGFFIPLFFVVSGMGINISAVAGQPQALLMFLVALLLVRGIPVFVSTRGQRPGYHPLTLGERARIGLYSTTALPIIVAVTHVAVGSNAMSTSTQSVLILAGACSVLLMPALAAITQAKTPTSDMDPDDPEDREPPLITPDATKNEDTTETR</sequence>
<dbReference type="EMBL" id="MQVR01000015">
    <property type="protein sequence ID" value="OKL54458.1"/>
    <property type="molecule type" value="Genomic_DNA"/>
</dbReference>
<evidence type="ECO:0000256" key="5">
    <source>
        <dbReference type="ARBA" id="ARBA00022692"/>
    </source>
</evidence>
<keyword evidence="8 10" id="KW-0472">Membrane</keyword>
<feature type="transmembrane region" description="Helical" evidence="10">
    <location>
        <begin position="58"/>
        <end position="77"/>
    </location>
</feature>
<feature type="transmembrane region" description="Helical" evidence="10">
    <location>
        <begin position="367"/>
        <end position="385"/>
    </location>
</feature>
<evidence type="ECO:0000313" key="13">
    <source>
        <dbReference type="Proteomes" id="UP000185628"/>
    </source>
</evidence>
<keyword evidence="7" id="KW-0406">Ion transport</keyword>
<dbReference type="PANTHER" id="PTHR43562:SF1">
    <property type="entry name" value="NA(+)_H(+) ANTIPORTER YJBQ-RELATED"/>
    <property type="match status" value="1"/>
</dbReference>
<keyword evidence="4" id="KW-0050">Antiport</keyword>
<gene>
    <name evidence="12" type="ORF">BSZ39_03935</name>
</gene>
<feature type="transmembrane region" description="Helical" evidence="10">
    <location>
        <begin position="173"/>
        <end position="193"/>
    </location>
</feature>
<name>A0A1Q5Q3Q0_9ACTO</name>
<keyword evidence="13" id="KW-1185">Reference proteome</keyword>
<reference evidence="13" key="1">
    <citation type="submission" date="2016-12" db="EMBL/GenBank/DDBJ databases">
        <authorList>
            <person name="Meng X."/>
        </authorList>
    </citation>
    <scope>NUCLEOTIDE SEQUENCE [LARGE SCALE GENOMIC DNA]</scope>
    <source>
        <strain evidence="13">DSM 19116</strain>
    </source>
</reference>
<evidence type="ECO:0000259" key="11">
    <source>
        <dbReference type="Pfam" id="PF00999"/>
    </source>
</evidence>
<dbReference type="Pfam" id="PF00999">
    <property type="entry name" value="Na_H_Exchanger"/>
    <property type="match status" value="1"/>
</dbReference>
<feature type="transmembrane region" description="Helical" evidence="10">
    <location>
        <begin position="6"/>
        <end position="25"/>
    </location>
</feature>
<dbReference type="STRING" id="208480.SAMN02910418_01428"/>
<proteinExistence type="inferred from homology"/>
<keyword evidence="3" id="KW-0813">Transport</keyword>
<evidence type="ECO:0000256" key="9">
    <source>
        <dbReference type="SAM" id="MobiDB-lite"/>
    </source>
</evidence>
<evidence type="ECO:0000256" key="3">
    <source>
        <dbReference type="ARBA" id="ARBA00022448"/>
    </source>
</evidence>
<evidence type="ECO:0000256" key="6">
    <source>
        <dbReference type="ARBA" id="ARBA00022989"/>
    </source>
</evidence>
<feature type="domain" description="Cation/H+ exchanger transmembrane" evidence="11">
    <location>
        <begin position="15"/>
        <end position="380"/>
    </location>
</feature>
<feature type="region of interest" description="Disordered" evidence="9">
    <location>
        <begin position="388"/>
        <end position="422"/>
    </location>
</feature>
<keyword evidence="6 10" id="KW-1133">Transmembrane helix</keyword>
<keyword evidence="5 10" id="KW-0812">Transmembrane</keyword>
<feature type="transmembrane region" description="Helical" evidence="10">
    <location>
        <begin position="89"/>
        <end position="108"/>
    </location>
</feature>
<feature type="transmembrane region" description="Helical" evidence="10">
    <location>
        <begin position="336"/>
        <end position="355"/>
    </location>
</feature>
<dbReference type="GO" id="GO:1902600">
    <property type="term" value="P:proton transmembrane transport"/>
    <property type="evidence" value="ECO:0007669"/>
    <property type="project" value="InterPro"/>
</dbReference>
<evidence type="ECO:0000256" key="2">
    <source>
        <dbReference type="ARBA" id="ARBA00005551"/>
    </source>
</evidence>
<accession>A0A1Q5Q3Q0</accession>
<dbReference type="RefSeq" id="WP_073716086.1">
    <property type="nucleotide sequence ID" value="NZ_MQVR01000015.1"/>
</dbReference>
<protein>
    <recommendedName>
        <fullName evidence="11">Cation/H+ exchanger transmembrane domain-containing protein</fullName>
    </recommendedName>
</protein>
<evidence type="ECO:0000256" key="1">
    <source>
        <dbReference type="ARBA" id="ARBA00004141"/>
    </source>
</evidence>
<evidence type="ECO:0000256" key="7">
    <source>
        <dbReference type="ARBA" id="ARBA00023065"/>
    </source>
</evidence>
<evidence type="ECO:0000256" key="8">
    <source>
        <dbReference type="ARBA" id="ARBA00023136"/>
    </source>
</evidence>
<feature type="compositionally biased region" description="Basic and acidic residues" evidence="9">
    <location>
        <begin position="413"/>
        <end position="422"/>
    </location>
</feature>
<comment type="caution">
    <text evidence="12">The sequence shown here is derived from an EMBL/GenBank/DDBJ whole genome shotgun (WGS) entry which is preliminary data.</text>
</comment>
<comment type="similarity">
    <text evidence="2">Belongs to the monovalent cation:proton antiporter 2 (CPA2) transporter (TC 2.A.37) family.</text>
</comment>
<dbReference type="GO" id="GO:0015297">
    <property type="term" value="F:antiporter activity"/>
    <property type="evidence" value="ECO:0007669"/>
    <property type="project" value="UniProtKB-KW"/>
</dbReference>
<evidence type="ECO:0000256" key="10">
    <source>
        <dbReference type="SAM" id="Phobius"/>
    </source>
</evidence>
<dbReference type="InterPro" id="IPR038770">
    <property type="entry name" value="Na+/solute_symporter_sf"/>
</dbReference>
<feature type="transmembrane region" description="Helical" evidence="10">
    <location>
        <begin position="214"/>
        <end position="235"/>
    </location>
</feature>
<dbReference type="GO" id="GO:0016020">
    <property type="term" value="C:membrane"/>
    <property type="evidence" value="ECO:0007669"/>
    <property type="project" value="UniProtKB-SubCell"/>
</dbReference>
<feature type="transmembrane region" description="Helical" evidence="10">
    <location>
        <begin position="270"/>
        <end position="292"/>
    </location>
</feature>
<dbReference type="PANTHER" id="PTHR43562">
    <property type="entry name" value="NAPA-TYPE SODIUM/HYDROGEN ANTIPORTER"/>
    <property type="match status" value="1"/>
</dbReference>
<dbReference type="AlphaFoldDB" id="A0A1Q5Q3Q0"/>
<feature type="transmembrane region" description="Helical" evidence="10">
    <location>
        <begin position="114"/>
        <end position="135"/>
    </location>
</feature>
<dbReference type="Gene3D" id="1.20.1530.20">
    <property type="match status" value="1"/>
</dbReference>
<feature type="transmembrane region" description="Helical" evidence="10">
    <location>
        <begin position="147"/>
        <end position="167"/>
    </location>
</feature>
<comment type="subcellular location">
    <subcellularLocation>
        <location evidence="1">Membrane</location>
        <topology evidence="1">Multi-pass membrane protein</topology>
    </subcellularLocation>
</comment>
<dbReference type="Proteomes" id="UP000185628">
    <property type="component" value="Unassembled WGS sequence"/>
</dbReference>
<evidence type="ECO:0000313" key="12">
    <source>
        <dbReference type="EMBL" id="OKL54458.1"/>
    </source>
</evidence>
<dbReference type="OrthoDB" id="9793589at2"/>